<sequence length="58" mass="6760">MKPIGHWLRHNHELLEKALDQPLGTYHLTRRQWQVLNSVAQGARTTEQVDETLKPFVA</sequence>
<dbReference type="AlphaFoldDB" id="A0A9Y2MW55"/>
<gene>
    <name evidence="1" type="ORF">QRX50_08405</name>
</gene>
<dbReference type="EMBL" id="CP127294">
    <property type="protein sequence ID" value="WIX80771.1"/>
    <property type="molecule type" value="Genomic_DNA"/>
</dbReference>
<dbReference type="KEGG" id="acab:QRX50_08405"/>
<dbReference type="Gene3D" id="1.10.10.10">
    <property type="entry name" value="Winged helix-like DNA-binding domain superfamily/Winged helix DNA-binding domain"/>
    <property type="match status" value="1"/>
</dbReference>
<name>A0A9Y2MW55_9PSEU</name>
<dbReference type="Proteomes" id="UP001236014">
    <property type="component" value="Chromosome"/>
</dbReference>
<keyword evidence="2" id="KW-1185">Reference proteome</keyword>
<accession>A0A9Y2MW55</accession>
<evidence type="ECO:0000313" key="1">
    <source>
        <dbReference type="EMBL" id="WIX80771.1"/>
    </source>
</evidence>
<reference evidence="1 2" key="1">
    <citation type="submission" date="2023-06" db="EMBL/GenBank/DDBJ databases">
        <authorList>
            <person name="Oyuntsetseg B."/>
            <person name="Kim S.B."/>
        </authorList>
    </citation>
    <scope>NUCLEOTIDE SEQUENCE [LARGE SCALE GENOMIC DNA]</scope>
    <source>
        <strain evidence="1 2">2-15</strain>
    </source>
</reference>
<evidence type="ECO:0008006" key="3">
    <source>
        <dbReference type="Google" id="ProtNLM"/>
    </source>
</evidence>
<dbReference type="InterPro" id="IPR036388">
    <property type="entry name" value="WH-like_DNA-bd_sf"/>
</dbReference>
<protein>
    <recommendedName>
        <fullName evidence="3">MarR family transcriptional regulator</fullName>
    </recommendedName>
</protein>
<organism evidence="1 2">
    <name type="scientific">Amycolatopsis carbonis</name>
    <dbReference type="NCBI Taxonomy" id="715471"/>
    <lineage>
        <taxon>Bacteria</taxon>
        <taxon>Bacillati</taxon>
        <taxon>Actinomycetota</taxon>
        <taxon>Actinomycetes</taxon>
        <taxon>Pseudonocardiales</taxon>
        <taxon>Pseudonocardiaceae</taxon>
        <taxon>Amycolatopsis</taxon>
    </lineage>
</organism>
<dbReference type="RefSeq" id="WP_285971391.1">
    <property type="nucleotide sequence ID" value="NZ_CP127294.1"/>
</dbReference>
<proteinExistence type="predicted"/>
<evidence type="ECO:0000313" key="2">
    <source>
        <dbReference type="Proteomes" id="UP001236014"/>
    </source>
</evidence>